<evidence type="ECO:0000256" key="7">
    <source>
        <dbReference type="ARBA" id="ARBA00022989"/>
    </source>
</evidence>
<keyword evidence="19" id="KW-1185">Reference proteome</keyword>
<feature type="transmembrane region" description="Helical" evidence="17">
    <location>
        <begin position="12"/>
        <end position="35"/>
    </location>
</feature>
<feature type="transmembrane region" description="Helical" evidence="17">
    <location>
        <begin position="47"/>
        <end position="65"/>
    </location>
</feature>
<evidence type="ECO:0000256" key="16">
    <source>
        <dbReference type="ARBA" id="ARBA00049966"/>
    </source>
</evidence>
<keyword evidence="5" id="KW-0133">Cell shape</keyword>
<evidence type="ECO:0000313" key="18">
    <source>
        <dbReference type="EMBL" id="GKT05370.1"/>
    </source>
</evidence>
<evidence type="ECO:0000256" key="3">
    <source>
        <dbReference type="ARBA" id="ARBA00022679"/>
    </source>
</evidence>
<dbReference type="InterPro" id="IPR018365">
    <property type="entry name" value="Cell_cycle_FtsW-rel_CS"/>
</dbReference>
<dbReference type="RefSeq" id="WP_407882631.1">
    <property type="nucleotide sequence ID" value="NZ_BQXO01000002.1"/>
</dbReference>
<evidence type="ECO:0000256" key="8">
    <source>
        <dbReference type="ARBA" id="ARBA00023136"/>
    </source>
</evidence>
<name>A0ABQ5JN05_9LACO</name>
<evidence type="ECO:0000256" key="9">
    <source>
        <dbReference type="ARBA" id="ARBA00032370"/>
    </source>
</evidence>
<evidence type="ECO:0000256" key="2">
    <source>
        <dbReference type="ARBA" id="ARBA00022676"/>
    </source>
</evidence>
<evidence type="ECO:0000256" key="17">
    <source>
        <dbReference type="SAM" id="Phobius"/>
    </source>
</evidence>
<reference evidence="18 19" key="1">
    <citation type="submission" date="2022-03" db="EMBL/GenBank/DDBJ databases">
        <title>Draft genome sequence of Furfurilactobacillus curtus JCM 31185.</title>
        <authorList>
            <person name="Suzuki S."/>
            <person name="Endo A."/>
            <person name="Kajikawa A."/>
        </authorList>
    </citation>
    <scope>NUCLEOTIDE SEQUENCE [LARGE SCALE GENOMIC DNA]</scope>
    <source>
        <strain evidence="18 19">JCM 31185</strain>
    </source>
</reference>
<keyword evidence="18" id="KW-0132">Cell division</keyword>
<dbReference type="Pfam" id="PF01098">
    <property type="entry name" value="FTSW_RODA_SPOVE"/>
    <property type="match status" value="1"/>
</dbReference>
<dbReference type="PROSITE" id="PS00428">
    <property type="entry name" value="FTSW_RODA_SPOVE"/>
    <property type="match status" value="1"/>
</dbReference>
<evidence type="ECO:0000256" key="5">
    <source>
        <dbReference type="ARBA" id="ARBA00022960"/>
    </source>
</evidence>
<evidence type="ECO:0000256" key="10">
    <source>
        <dbReference type="ARBA" id="ARBA00033270"/>
    </source>
</evidence>
<keyword evidence="18" id="KW-0131">Cell cycle</keyword>
<keyword evidence="7 17" id="KW-1133">Transmembrane helix</keyword>
<keyword evidence="3" id="KW-0808">Transferase</keyword>
<keyword evidence="8 17" id="KW-0472">Membrane</keyword>
<feature type="transmembrane region" description="Helical" evidence="17">
    <location>
        <begin position="188"/>
        <end position="207"/>
    </location>
</feature>
<feature type="transmembrane region" description="Helical" evidence="17">
    <location>
        <begin position="138"/>
        <end position="158"/>
    </location>
</feature>
<feature type="transmembrane region" description="Helical" evidence="17">
    <location>
        <begin position="114"/>
        <end position="132"/>
    </location>
</feature>
<dbReference type="Proteomes" id="UP001628078">
    <property type="component" value="Unassembled WGS sequence"/>
</dbReference>
<comment type="catalytic activity">
    <reaction evidence="15">
        <text>[GlcNAc-(1-&gt;4)-Mur2Ac(oyl-L-Ala-gamma-D-Glu-L-Lys-D-Ala-D-Ala)](n)-di-trans,octa-cis-undecaprenyl diphosphate + beta-D-GlcNAc-(1-&gt;4)-Mur2Ac(oyl-L-Ala-gamma-D-Glu-L-Lys-D-Ala-D-Ala)-di-trans,octa-cis-undecaprenyl diphosphate = [GlcNAc-(1-&gt;4)-Mur2Ac(oyl-L-Ala-gamma-D-Glu-L-Lys-D-Ala-D-Ala)](n+1)-di-trans,octa-cis-undecaprenyl diphosphate + di-trans,octa-cis-undecaprenyl diphosphate + H(+)</text>
        <dbReference type="Rhea" id="RHEA:23708"/>
        <dbReference type="Rhea" id="RHEA-COMP:9602"/>
        <dbReference type="Rhea" id="RHEA-COMP:9603"/>
        <dbReference type="ChEBI" id="CHEBI:15378"/>
        <dbReference type="ChEBI" id="CHEBI:58405"/>
        <dbReference type="ChEBI" id="CHEBI:60033"/>
        <dbReference type="ChEBI" id="CHEBI:78435"/>
        <dbReference type="EC" id="2.4.99.28"/>
    </reaction>
</comment>
<evidence type="ECO:0000256" key="15">
    <source>
        <dbReference type="ARBA" id="ARBA00049902"/>
    </source>
</evidence>
<comment type="subcellular location">
    <subcellularLocation>
        <location evidence="1">Membrane</location>
        <topology evidence="1">Multi-pass membrane protein</topology>
    </subcellularLocation>
</comment>
<keyword evidence="6" id="KW-0573">Peptidoglycan synthesis</keyword>
<comment type="similarity">
    <text evidence="11">Belongs to the SEDS family. FtsW subfamily.</text>
</comment>
<comment type="caution">
    <text evidence="18">The sequence shown here is derived from an EMBL/GenBank/DDBJ whole genome shotgun (WGS) entry which is preliminary data.</text>
</comment>
<evidence type="ECO:0000256" key="13">
    <source>
        <dbReference type="ARBA" id="ARBA00041418"/>
    </source>
</evidence>
<protein>
    <recommendedName>
        <fullName evidence="12">Probable peptidoglycan glycosyltransferase FtsW</fullName>
        <ecNumber evidence="14">2.4.99.28</ecNumber>
    </recommendedName>
    <alternativeName>
        <fullName evidence="13">Cell division protein FtsW</fullName>
    </alternativeName>
    <alternativeName>
        <fullName evidence="10">Cell wall polymerase</fullName>
    </alternativeName>
    <alternativeName>
        <fullName evidence="9">Peptidoglycan polymerase</fullName>
    </alternativeName>
</protein>
<comment type="function">
    <text evidence="16">Peptidoglycan polymerase that is essential for cell division.</text>
</comment>
<evidence type="ECO:0000256" key="1">
    <source>
        <dbReference type="ARBA" id="ARBA00004141"/>
    </source>
</evidence>
<keyword evidence="4 17" id="KW-0812">Transmembrane</keyword>
<feature type="transmembrane region" description="Helical" evidence="17">
    <location>
        <begin position="283"/>
        <end position="305"/>
    </location>
</feature>
<feature type="transmembrane region" description="Helical" evidence="17">
    <location>
        <begin position="349"/>
        <end position="370"/>
    </location>
</feature>
<evidence type="ECO:0000256" key="14">
    <source>
        <dbReference type="ARBA" id="ARBA00044770"/>
    </source>
</evidence>
<dbReference type="GO" id="GO:0051301">
    <property type="term" value="P:cell division"/>
    <property type="evidence" value="ECO:0007669"/>
    <property type="project" value="UniProtKB-KW"/>
</dbReference>
<dbReference type="PANTHER" id="PTHR30474">
    <property type="entry name" value="CELL CYCLE PROTEIN"/>
    <property type="match status" value="1"/>
</dbReference>
<keyword evidence="2" id="KW-0328">Glycosyltransferase</keyword>
<proteinExistence type="inferred from homology"/>
<evidence type="ECO:0000256" key="4">
    <source>
        <dbReference type="ARBA" id="ARBA00022692"/>
    </source>
</evidence>
<organism evidence="18 19">
    <name type="scientific">Furfurilactobacillus curtus</name>
    <dbReference type="NCBI Taxonomy" id="1746200"/>
    <lineage>
        <taxon>Bacteria</taxon>
        <taxon>Bacillati</taxon>
        <taxon>Bacillota</taxon>
        <taxon>Bacilli</taxon>
        <taxon>Lactobacillales</taxon>
        <taxon>Lactobacillaceae</taxon>
        <taxon>Furfurilactobacillus</taxon>
    </lineage>
</organism>
<evidence type="ECO:0000313" key="19">
    <source>
        <dbReference type="Proteomes" id="UP001628078"/>
    </source>
</evidence>
<sequence length="383" mass="41357">MGKKAQLDLWIAIPYVVLSLIGIVMVYSASVNIGGLNLATAALHKQVFYVLLGFGVASGGYAIKLQVLRSWHVLLGFAAVVTGTLILVLLVGGTVNGAKSWLMIGPINVQPEEFLKLFIIIFFANYLSSHLASNQQHYWHHVKPALILLFIQGLLVLAQPETGGFAINMSCILIMVLASGQWRHAPTVIISGLFAMYIVMIVVLDHVNVHSAFWLHHYQLQRFAAFVDPFGTRRTIGNQLVNSYLAVSNGGLFGCGLGAGIQKQGYLPEPNTDFILAVISEELGAVTVLIILIILGVLVGHLIRLGNRSSTIFERCFCFGFGTWITVQTLFNAGGVIGALPITGVTLPFISYGGSSTLALAGGIGIALNISRHYRLKSGNTKW</sequence>
<evidence type="ECO:0000256" key="12">
    <source>
        <dbReference type="ARBA" id="ARBA00041185"/>
    </source>
</evidence>
<evidence type="ECO:0000256" key="11">
    <source>
        <dbReference type="ARBA" id="ARBA00038053"/>
    </source>
</evidence>
<evidence type="ECO:0000256" key="6">
    <source>
        <dbReference type="ARBA" id="ARBA00022984"/>
    </source>
</evidence>
<feature type="transmembrane region" description="Helical" evidence="17">
    <location>
        <begin position="317"/>
        <end position="343"/>
    </location>
</feature>
<gene>
    <name evidence="18" type="primary">ftsW_2</name>
    <name evidence="18" type="ORF">JCM31185_06590</name>
</gene>
<dbReference type="EMBL" id="BQXO01000002">
    <property type="protein sequence ID" value="GKT05370.1"/>
    <property type="molecule type" value="Genomic_DNA"/>
</dbReference>
<accession>A0ABQ5JN05</accession>
<feature type="transmembrane region" description="Helical" evidence="17">
    <location>
        <begin position="243"/>
        <end position="263"/>
    </location>
</feature>
<dbReference type="EC" id="2.4.99.28" evidence="14"/>
<feature type="transmembrane region" description="Helical" evidence="17">
    <location>
        <begin position="71"/>
        <end position="93"/>
    </location>
</feature>
<dbReference type="InterPro" id="IPR001182">
    <property type="entry name" value="FtsW/RodA"/>
</dbReference>
<dbReference type="PANTHER" id="PTHR30474:SF2">
    <property type="entry name" value="PEPTIDOGLYCAN GLYCOSYLTRANSFERASE FTSW-RELATED"/>
    <property type="match status" value="1"/>
</dbReference>